<keyword evidence="3" id="KW-1003">Cell membrane</keyword>
<dbReference type="RefSeq" id="WP_255837257.1">
    <property type="nucleotide sequence ID" value="NZ_CP073346.1"/>
</dbReference>
<evidence type="ECO:0000259" key="11">
    <source>
        <dbReference type="Pfam" id="PF12019"/>
    </source>
</evidence>
<gene>
    <name evidence="12" type="ORF">KDW96_16175</name>
</gene>
<protein>
    <recommendedName>
        <fullName evidence="2">Type II secretion system protein H</fullName>
    </recommendedName>
    <alternativeName>
        <fullName evidence="10">General secretion pathway protein H</fullName>
    </alternativeName>
</protein>
<comment type="similarity">
    <text evidence="9">Belongs to the GSP H family.</text>
</comment>
<evidence type="ECO:0000256" key="5">
    <source>
        <dbReference type="ARBA" id="ARBA00022519"/>
    </source>
</evidence>
<evidence type="ECO:0000256" key="9">
    <source>
        <dbReference type="ARBA" id="ARBA00025772"/>
    </source>
</evidence>
<accession>A0ABY5H5F9</accession>
<proteinExistence type="inferred from homology"/>
<keyword evidence="8" id="KW-0472">Membrane</keyword>
<keyword evidence="6" id="KW-0812">Transmembrane</keyword>
<evidence type="ECO:0000313" key="12">
    <source>
        <dbReference type="EMBL" id="UTW06694.1"/>
    </source>
</evidence>
<dbReference type="Pfam" id="PF12019">
    <property type="entry name" value="GspH"/>
    <property type="match status" value="1"/>
</dbReference>
<reference evidence="12" key="1">
    <citation type="submission" date="2021-04" db="EMBL/GenBank/DDBJ databases">
        <title>Oceanospirillales bacteria with DddD are important DMSP degraders in coastal seawater.</title>
        <authorList>
            <person name="Liu J."/>
        </authorList>
    </citation>
    <scope>NUCLEOTIDE SEQUENCE</scope>
    <source>
        <strain evidence="12">D13-4</strain>
    </source>
</reference>
<evidence type="ECO:0000256" key="2">
    <source>
        <dbReference type="ARBA" id="ARBA00021549"/>
    </source>
</evidence>
<keyword evidence="7" id="KW-1133">Transmembrane helix</keyword>
<feature type="domain" description="General secretion pathway GspH" evidence="11">
    <location>
        <begin position="42"/>
        <end position="157"/>
    </location>
</feature>
<evidence type="ECO:0000256" key="1">
    <source>
        <dbReference type="ARBA" id="ARBA00004377"/>
    </source>
</evidence>
<dbReference type="EMBL" id="CP073346">
    <property type="protein sequence ID" value="UTW06694.1"/>
    <property type="molecule type" value="Genomic_DNA"/>
</dbReference>
<evidence type="ECO:0000313" key="13">
    <source>
        <dbReference type="Proteomes" id="UP001059672"/>
    </source>
</evidence>
<dbReference type="Gene3D" id="3.55.40.10">
    <property type="entry name" value="minor pseudopilin epsh domain"/>
    <property type="match status" value="1"/>
</dbReference>
<name>A0ABY5H5F9_9PSED</name>
<dbReference type="InterPro" id="IPR022346">
    <property type="entry name" value="T2SS_GspH"/>
</dbReference>
<keyword evidence="5" id="KW-0997">Cell inner membrane</keyword>
<evidence type="ECO:0000256" key="6">
    <source>
        <dbReference type="ARBA" id="ARBA00022692"/>
    </source>
</evidence>
<evidence type="ECO:0000256" key="7">
    <source>
        <dbReference type="ARBA" id="ARBA00022989"/>
    </source>
</evidence>
<dbReference type="SUPFAM" id="SSF54523">
    <property type="entry name" value="Pili subunits"/>
    <property type="match status" value="1"/>
</dbReference>
<organism evidence="12 13">
    <name type="scientific">Pseudomonas benzenivorans</name>
    <dbReference type="NCBI Taxonomy" id="556533"/>
    <lineage>
        <taxon>Bacteria</taxon>
        <taxon>Pseudomonadati</taxon>
        <taxon>Pseudomonadota</taxon>
        <taxon>Gammaproteobacteria</taxon>
        <taxon>Pseudomonadales</taxon>
        <taxon>Pseudomonadaceae</taxon>
        <taxon>Pseudomonas</taxon>
    </lineage>
</organism>
<dbReference type="InterPro" id="IPR045584">
    <property type="entry name" value="Pilin-like"/>
</dbReference>
<evidence type="ECO:0000256" key="3">
    <source>
        <dbReference type="ARBA" id="ARBA00022475"/>
    </source>
</evidence>
<evidence type="ECO:0000256" key="10">
    <source>
        <dbReference type="ARBA" id="ARBA00030775"/>
    </source>
</evidence>
<evidence type="ECO:0000256" key="4">
    <source>
        <dbReference type="ARBA" id="ARBA00022481"/>
    </source>
</evidence>
<dbReference type="Proteomes" id="UP001059672">
    <property type="component" value="Chromosome"/>
</dbReference>
<evidence type="ECO:0000256" key="8">
    <source>
        <dbReference type="ARBA" id="ARBA00023136"/>
    </source>
</evidence>
<keyword evidence="13" id="KW-1185">Reference proteome</keyword>
<sequence>MQRTHGRSLVELLGCLLIGTLTLTSALPAFTSTLQRNKQAQATNQLLGALHYARGAAVTGRVTTTLCSGLGPCAQEREWRDRLLIFTDLNENGQHDAGEELLQQLYIPSGFSWRWSNFRSRSYLQFEADGTTLALNGTFTLCDQNTPKQQVVINLTGRVRTQAAPANARCH</sequence>
<keyword evidence="4" id="KW-0488">Methylation</keyword>
<comment type="subcellular location">
    <subcellularLocation>
        <location evidence="1">Cell inner membrane</location>
        <topology evidence="1">Single-pass membrane protein</topology>
    </subcellularLocation>
</comment>